<dbReference type="PANTHER" id="PTHR24221">
    <property type="entry name" value="ATP-BINDING CASSETTE SUB-FAMILY B"/>
    <property type="match status" value="1"/>
</dbReference>
<name>A0A4R2HA19_9ACTN</name>
<feature type="domain" description="ABC transmembrane type-1" evidence="9">
    <location>
        <begin position="22"/>
        <end position="303"/>
    </location>
</feature>
<gene>
    <name evidence="10" type="ORF">EV652_109353</name>
</gene>
<feature type="transmembrane region" description="Helical" evidence="7">
    <location>
        <begin position="160"/>
        <end position="180"/>
    </location>
</feature>
<keyword evidence="2 7" id="KW-0812">Transmembrane</keyword>
<dbReference type="InterPro" id="IPR003593">
    <property type="entry name" value="AAA+_ATPase"/>
</dbReference>
<reference evidence="10 11" key="1">
    <citation type="journal article" date="2015" name="Stand. Genomic Sci.">
        <title>Genomic Encyclopedia of Bacterial and Archaeal Type Strains, Phase III: the genomes of soil and plant-associated and newly described type strains.</title>
        <authorList>
            <person name="Whitman W.B."/>
            <person name="Woyke T."/>
            <person name="Klenk H.P."/>
            <person name="Zhou Y."/>
            <person name="Lilburn T.G."/>
            <person name="Beck B.J."/>
            <person name="De Vos P."/>
            <person name="Vandamme P."/>
            <person name="Eisen J.A."/>
            <person name="Garrity G."/>
            <person name="Hugenholtz P."/>
            <person name="Kyrpides N.C."/>
        </authorList>
    </citation>
    <scope>NUCLEOTIDE SEQUENCE [LARGE SCALE GENOMIC DNA]</scope>
    <source>
        <strain evidence="10 11">VKM Ac-2572</strain>
    </source>
</reference>
<comment type="caution">
    <text evidence="10">The sequence shown here is derived from an EMBL/GenBank/DDBJ whole genome shotgun (WGS) entry which is preliminary data.</text>
</comment>
<dbReference type="SMART" id="SM00382">
    <property type="entry name" value="AAA"/>
    <property type="match status" value="1"/>
</dbReference>
<dbReference type="InterPro" id="IPR003439">
    <property type="entry name" value="ABC_transporter-like_ATP-bd"/>
</dbReference>
<feature type="transmembrane region" description="Helical" evidence="7">
    <location>
        <begin position="240"/>
        <end position="268"/>
    </location>
</feature>
<dbReference type="GO" id="GO:0005524">
    <property type="term" value="F:ATP binding"/>
    <property type="evidence" value="ECO:0007669"/>
    <property type="project" value="UniProtKB-KW"/>
</dbReference>
<dbReference type="GO" id="GO:0016887">
    <property type="term" value="F:ATP hydrolysis activity"/>
    <property type="evidence" value="ECO:0007669"/>
    <property type="project" value="InterPro"/>
</dbReference>
<evidence type="ECO:0000313" key="11">
    <source>
        <dbReference type="Proteomes" id="UP000294508"/>
    </source>
</evidence>
<dbReference type="RefSeq" id="WP_199238427.1">
    <property type="nucleotide sequence ID" value="NZ_SLWN01000009.1"/>
</dbReference>
<dbReference type="Pfam" id="PF00005">
    <property type="entry name" value="ABC_tran"/>
    <property type="match status" value="1"/>
</dbReference>
<dbReference type="Proteomes" id="UP000294508">
    <property type="component" value="Unassembled WGS sequence"/>
</dbReference>
<dbReference type="NCBIfam" id="TIGR02857">
    <property type="entry name" value="CydD"/>
    <property type="match status" value="1"/>
</dbReference>
<keyword evidence="6 7" id="KW-0472">Membrane</keyword>
<dbReference type="SUPFAM" id="SSF90123">
    <property type="entry name" value="ABC transporter transmembrane region"/>
    <property type="match status" value="1"/>
</dbReference>
<dbReference type="InterPro" id="IPR014216">
    <property type="entry name" value="ABC_transptr_CydD"/>
</dbReference>
<dbReference type="Gene3D" id="1.20.1560.10">
    <property type="entry name" value="ABC transporter type 1, transmembrane domain"/>
    <property type="match status" value="1"/>
</dbReference>
<dbReference type="GO" id="GO:0042883">
    <property type="term" value="P:cysteine transport"/>
    <property type="evidence" value="ECO:0007669"/>
    <property type="project" value="InterPro"/>
</dbReference>
<dbReference type="SUPFAM" id="SSF52540">
    <property type="entry name" value="P-loop containing nucleoside triphosphate hydrolases"/>
    <property type="match status" value="1"/>
</dbReference>
<sequence>MPAVDRRLIARTRAVRALLLRSAALGVATAALVVAQAWLLAGLISASFQDGAGLDELRGPLLVLLGVIIARAVLVWSAELMAHRAGTQAKAELRMTLLRQVVALGPAWLARHRTADLEALGTRGLDALDGYFTRYLPQLVLAVVIPVAVITAAVTQDIVAAAIIAGTVPLIPLLMAVVGAGAKAQSAKRLVALQRLGGHFLDSIAGLTTLKVFGQARAQADLVRRTTDNFRQETMGTLRVAFLSSLVLELLASLSVAVVAVAVGIRLVSGDLDLSTGLFVLILAPEAYLPLRTLGASFHASTDGAAAAEQVFTVLDSPLPAGRTGVGLVRHQAVDLRVDEVCVSYPDRAEPALDRVSLSVRPGEVVALTGPSGCGKSTLIAVLLGFVGVDSGQMTVCGVDLAQLDLDRWRGTVAWVPQRPYLLAASLADNVRLGRPDAADEDVLRAVHDAGLAQLTDRLPHGLATPLGERGAGLSAGERQRVALARAFLVDAPLLLLDEPTANLDGETEASVLAAVTRLTTGRTALIAAHRPGLVALADREIRLEHATSLDYR</sequence>
<keyword evidence="11" id="KW-1185">Reference proteome</keyword>
<dbReference type="Pfam" id="PF00664">
    <property type="entry name" value="ABC_membrane"/>
    <property type="match status" value="1"/>
</dbReference>
<evidence type="ECO:0000259" key="9">
    <source>
        <dbReference type="PROSITE" id="PS50929"/>
    </source>
</evidence>
<evidence type="ECO:0000256" key="5">
    <source>
        <dbReference type="ARBA" id="ARBA00022989"/>
    </source>
</evidence>
<keyword evidence="5 7" id="KW-1133">Transmembrane helix</keyword>
<evidence type="ECO:0000256" key="2">
    <source>
        <dbReference type="ARBA" id="ARBA00022692"/>
    </source>
</evidence>
<keyword evidence="4 10" id="KW-0067">ATP-binding</keyword>
<organism evidence="10 11">
    <name type="scientific">Kribbella steppae</name>
    <dbReference type="NCBI Taxonomy" id="2512223"/>
    <lineage>
        <taxon>Bacteria</taxon>
        <taxon>Bacillati</taxon>
        <taxon>Actinomycetota</taxon>
        <taxon>Actinomycetes</taxon>
        <taxon>Propionibacteriales</taxon>
        <taxon>Kribbellaceae</taxon>
        <taxon>Kribbella</taxon>
    </lineage>
</organism>
<dbReference type="AlphaFoldDB" id="A0A4R2HA19"/>
<dbReference type="CDD" id="cd18584">
    <property type="entry name" value="ABC_6TM_AarD_CydD"/>
    <property type="match status" value="1"/>
</dbReference>
<evidence type="ECO:0000313" key="10">
    <source>
        <dbReference type="EMBL" id="TCO23525.1"/>
    </source>
</evidence>
<evidence type="ECO:0000256" key="7">
    <source>
        <dbReference type="SAM" id="Phobius"/>
    </source>
</evidence>
<evidence type="ECO:0000259" key="8">
    <source>
        <dbReference type="PROSITE" id="PS50893"/>
    </source>
</evidence>
<protein>
    <submittedName>
        <fullName evidence="10">ATP-binding cassette subfamily C protein CydD</fullName>
    </submittedName>
</protein>
<comment type="subcellular location">
    <subcellularLocation>
        <location evidence="1">Cell membrane</location>
        <topology evidence="1">Multi-pass membrane protein</topology>
    </subcellularLocation>
</comment>
<dbReference type="InterPro" id="IPR011527">
    <property type="entry name" value="ABC1_TM_dom"/>
</dbReference>
<dbReference type="InterPro" id="IPR039421">
    <property type="entry name" value="Type_1_exporter"/>
</dbReference>
<dbReference type="InterPro" id="IPR036640">
    <property type="entry name" value="ABC1_TM_sf"/>
</dbReference>
<dbReference type="Gene3D" id="3.40.50.300">
    <property type="entry name" value="P-loop containing nucleotide triphosphate hydrolases"/>
    <property type="match status" value="1"/>
</dbReference>
<dbReference type="PROSITE" id="PS50893">
    <property type="entry name" value="ABC_TRANSPORTER_2"/>
    <property type="match status" value="1"/>
</dbReference>
<dbReference type="PANTHER" id="PTHR24221:SF590">
    <property type="entry name" value="COMPONENT LINKED WITH THE ASSEMBLY OF CYTOCHROME' TRANSPORT TRANSMEMBRANE ATP-BINDING PROTEIN ABC TRANSPORTER CYDD-RELATED"/>
    <property type="match status" value="1"/>
</dbReference>
<dbReference type="PROSITE" id="PS00211">
    <property type="entry name" value="ABC_TRANSPORTER_1"/>
    <property type="match status" value="1"/>
</dbReference>
<feature type="transmembrane region" description="Helical" evidence="7">
    <location>
        <begin position="18"/>
        <end position="41"/>
    </location>
</feature>
<evidence type="ECO:0000256" key="6">
    <source>
        <dbReference type="ARBA" id="ARBA00023136"/>
    </source>
</evidence>
<feature type="transmembrane region" description="Helical" evidence="7">
    <location>
        <begin position="135"/>
        <end position="154"/>
    </location>
</feature>
<dbReference type="GO" id="GO:0140359">
    <property type="term" value="F:ABC-type transporter activity"/>
    <property type="evidence" value="ECO:0007669"/>
    <property type="project" value="InterPro"/>
</dbReference>
<keyword evidence="3" id="KW-0547">Nucleotide-binding</keyword>
<dbReference type="EMBL" id="SLWN01000009">
    <property type="protein sequence ID" value="TCO23525.1"/>
    <property type="molecule type" value="Genomic_DNA"/>
</dbReference>
<evidence type="ECO:0000256" key="4">
    <source>
        <dbReference type="ARBA" id="ARBA00022840"/>
    </source>
</evidence>
<dbReference type="GO" id="GO:0005886">
    <property type="term" value="C:plasma membrane"/>
    <property type="evidence" value="ECO:0007669"/>
    <property type="project" value="UniProtKB-SubCell"/>
</dbReference>
<accession>A0A4R2HA19</accession>
<evidence type="ECO:0000256" key="3">
    <source>
        <dbReference type="ARBA" id="ARBA00022741"/>
    </source>
</evidence>
<proteinExistence type="predicted"/>
<feature type="transmembrane region" description="Helical" evidence="7">
    <location>
        <begin position="61"/>
        <end position="82"/>
    </location>
</feature>
<evidence type="ECO:0000256" key="1">
    <source>
        <dbReference type="ARBA" id="ARBA00004651"/>
    </source>
</evidence>
<dbReference type="PROSITE" id="PS50929">
    <property type="entry name" value="ABC_TM1F"/>
    <property type="match status" value="1"/>
</dbReference>
<dbReference type="InterPro" id="IPR017871">
    <property type="entry name" value="ABC_transporter-like_CS"/>
</dbReference>
<dbReference type="InterPro" id="IPR027417">
    <property type="entry name" value="P-loop_NTPase"/>
</dbReference>
<feature type="domain" description="ABC transporter" evidence="8">
    <location>
        <begin position="336"/>
        <end position="553"/>
    </location>
</feature>